<dbReference type="EMBL" id="JBHFQA010000014">
    <property type="protein sequence ID" value="KAL2088116.1"/>
    <property type="molecule type" value="Genomic_DNA"/>
</dbReference>
<dbReference type="InterPro" id="IPR000477">
    <property type="entry name" value="RT_dom"/>
</dbReference>
<gene>
    <name evidence="2" type="ORF">ACEWY4_016944</name>
</gene>
<dbReference type="AlphaFoldDB" id="A0ABD1JPE4"/>
<dbReference type="Pfam" id="PF14529">
    <property type="entry name" value="Exo_endo_phos_2"/>
    <property type="match status" value="1"/>
</dbReference>
<dbReference type="SUPFAM" id="SSF56219">
    <property type="entry name" value="DNase I-like"/>
    <property type="match status" value="1"/>
</dbReference>
<dbReference type="SUPFAM" id="SSF56672">
    <property type="entry name" value="DNA/RNA polymerases"/>
    <property type="match status" value="1"/>
</dbReference>
<dbReference type="Pfam" id="PF00078">
    <property type="entry name" value="RVT_1"/>
    <property type="match status" value="1"/>
</dbReference>
<reference evidence="2 3" key="1">
    <citation type="submission" date="2024-09" db="EMBL/GenBank/DDBJ databases">
        <title>A chromosome-level genome assembly of Gray's grenadier anchovy, Coilia grayii.</title>
        <authorList>
            <person name="Fu Z."/>
        </authorList>
    </citation>
    <scope>NUCLEOTIDE SEQUENCE [LARGE SCALE GENOMIC DNA]</scope>
    <source>
        <strain evidence="2">G4</strain>
        <tissue evidence="2">Muscle</tissue>
    </source>
</reference>
<dbReference type="InterPro" id="IPR036691">
    <property type="entry name" value="Endo/exonu/phosph_ase_sf"/>
</dbReference>
<keyword evidence="3" id="KW-1185">Reference proteome</keyword>
<accession>A0ABD1JPE4</accession>
<protein>
    <recommendedName>
        <fullName evidence="1">Reverse transcriptase domain-containing protein</fullName>
    </recommendedName>
</protein>
<evidence type="ECO:0000259" key="1">
    <source>
        <dbReference type="PROSITE" id="PS50878"/>
    </source>
</evidence>
<evidence type="ECO:0000313" key="2">
    <source>
        <dbReference type="EMBL" id="KAL2088116.1"/>
    </source>
</evidence>
<sequence length="983" mass="111056">MPRPFSIPVLARKRRIRVHPVSGVNQSNLLPVLKQPQNASVDMAPTLNVKLALLNIRSLSNKSFLINDLIYTHKLDFMLLTETWLEQANSVTTLIESAPPNFDFMSATRTNKRGGGIANIFKTSFQCKQTTFGNFTSFEYLSTLVKCSSSMLLLTIYRPPRLSTPVFLEEFGELLSNICLRFDSLIISGDFNLHVDNPENTYAKEFLTLIDTFSLTQHVQGPTHSHGHTLDLVITKGLNVSTTVMDLAISDHFCVFFDVCMSPHIQNRSMPVRRRVINNGTGLLFEQALSHTPSQPSDCADDLMIHFNSRMTHIMDNIAPFKTKRVTDNQKAPWKLNPVVKLLKRECRKSERMWRKSKLQIHYQIHKEMLGKYNLEISKARQSFFSNIINRNINNARVLFSTVEKLTNPSSQLPPELSSVNKCNDFASFFKGKIDKIRLNIASQLQIAQNLEPLAVESGDLNLMPTFDLVDYETLEKTVQNLSSSTSELDILPTNFFKSVLHLISADVLQIINTSLQTGIFPSSLKNAVVKPLLKKNNLDSSVLNNYRPISNLPFIGKIIEKIVFNQLTAFLKSNSCFDKFQSGFRANHSTETALIKVINDIRLNSDVGKTSVLVLLDLSAAFDTVDHCILLHRLEHWVGFTGTVISWLKSYLQQRSFFVAIGNCTSASMSLTCGVPQGSILGPLLFNLYMLPLGQIIKNNSVNYHSYADDTQLYLALSPNDYTPLESLCGCIDQINNWMSHNFLQLNADKTEVIVFGKKEDRRRITTALETKGLKAKDTVKNLGVFIDSELTFNSHMKAITKSAFYHLKNIAKLRGLMSKQDLEKLVHAFISSRVDYCNGLFTGLPKKTIKQLQLIQNAAARVLTRTKRSDHITPVLRSLHWLPVSYRIDFKALLLVFKSLNGMGPNYLLDMFQLYAPTRSLRSRHKNLLVEPAVRTKCGEAAFSCYAVKLWNRLPEDIKNAPTVGSFKSRLKTKLFSDAFC</sequence>
<dbReference type="Proteomes" id="UP001591681">
    <property type="component" value="Unassembled WGS sequence"/>
</dbReference>
<name>A0ABD1JPE4_9TELE</name>
<evidence type="ECO:0000313" key="3">
    <source>
        <dbReference type="Proteomes" id="UP001591681"/>
    </source>
</evidence>
<feature type="domain" description="Reverse transcriptase" evidence="1">
    <location>
        <begin position="514"/>
        <end position="788"/>
    </location>
</feature>
<comment type="caution">
    <text evidence="2">The sequence shown here is derived from an EMBL/GenBank/DDBJ whole genome shotgun (WGS) entry which is preliminary data.</text>
</comment>
<organism evidence="2 3">
    <name type="scientific">Coilia grayii</name>
    <name type="common">Gray's grenadier anchovy</name>
    <dbReference type="NCBI Taxonomy" id="363190"/>
    <lineage>
        <taxon>Eukaryota</taxon>
        <taxon>Metazoa</taxon>
        <taxon>Chordata</taxon>
        <taxon>Craniata</taxon>
        <taxon>Vertebrata</taxon>
        <taxon>Euteleostomi</taxon>
        <taxon>Actinopterygii</taxon>
        <taxon>Neopterygii</taxon>
        <taxon>Teleostei</taxon>
        <taxon>Clupei</taxon>
        <taxon>Clupeiformes</taxon>
        <taxon>Clupeoidei</taxon>
        <taxon>Engraulidae</taxon>
        <taxon>Coilinae</taxon>
        <taxon>Coilia</taxon>
    </lineage>
</organism>
<dbReference type="InterPro" id="IPR043502">
    <property type="entry name" value="DNA/RNA_pol_sf"/>
</dbReference>
<dbReference type="PANTHER" id="PTHR33332">
    <property type="entry name" value="REVERSE TRANSCRIPTASE DOMAIN-CONTAINING PROTEIN"/>
    <property type="match status" value="1"/>
</dbReference>
<proteinExistence type="predicted"/>
<dbReference type="InterPro" id="IPR005135">
    <property type="entry name" value="Endo/exonuclease/phosphatase"/>
</dbReference>
<dbReference type="Gene3D" id="3.60.10.10">
    <property type="entry name" value="Endonuclease/exonuclease/phosphatase"/>
    <property type="match status" value="1"/>
</dbReference>
<dbReference type="CDD" id="cd01650">
    <property type="entry name" value="RT_nLTR_like"/>
    <property type="match status" value="1"/>
</dbReference>
<dbReference type="PROSITE" id="PS50878">
    <property type="entry name" value="RT_POL"/>
    <property type="match status" value="1"/>
</dbReference>